<name>A0A7E4ZSP4_PANRE</name>
<keyword evidence="4" id="KW-0539">Nucleus</keyword>
<dbReference type="GO" id="GO:0005829">
    <property type="term" value="C:cytosol"/>
    <property type="evidence" value="ECO:0007669"/>
    <property type="project" value="TreeGrafter"/>
</dbReference>
<evidence type="ECO:0000313" key="7">
    <source>
        <dbReference type="WBParaSite" id="Pan_g15201.t1"/>
    </source>
</evidence>
<feature type="site" description="Important for substrate specificity" evidence="4">
    <location>
        <position position="239"/>
    </location>
</feature>
<evidence type="ECO:0000256" key="1">
    <source>
        <dbReference type="ARBA" id="ARBA00022676"/>
    </source>
</evidence>
<comment type="function">
    <text evidence="4">Catalyzes the reversible phosphorylation of S-methyl-5'-thioadenosine (MTA) to adenine and 5-methylthioribose-1-phosphate. Involved in the breakdown of MTA, a major by-product of polyamine biosynthesis. Responsible for the first step in the methionine salvage pathway after MTA has been generated from S-adenosylmethionine. Has broad substrate specificity with 6-aminopurine nucleosides as preferred substrates.</text>
</comment>
<feature type="binding site" evidence="4">
    <location>
        <position position="24"/>
    </location>
    <ligand>
        <name>phosphate</name>
        <dbReference type="ChEBI" id="CHEBI:43474"/>
    </ligand>
</feature>
<dbReference type="InterPro" id="IPR000845">
    <property type="entry name" value="Nucleoside_phosphorylase_d"/>
</dbReference>
<evidence type="ECO:0000256" key="2">
    <source>
        <dbReference type="ARBA" id="ARBA00022679"/>
    </source>
</evidence>
<evidence type="ECO:0000256" key="3">
    <source>
        <dbReference type="ARBA" id="ARBA00022726"/>
    </source>
</evidence>
<dbReference type="AlphaFoldDB" id="A0A7E4ZSP4"/>
<reference evidence="7" key="2">
    <citation type="submission" date="2020-10" db="UniProtKB">
        <authorList>
            <consortium name="WormBaseParasite"/>
        </authorList>
    </citation>
    <scope>IDENTIFICATION</scope>
</reference>
<dbReference type="PANTHER" id="PTHR42679:SF2">
    <property type="entry name" value="S-METHYL-5'-THIOADENOSINE PHOSPHORYLASE"/>
    <property type="match status" value="1"/>
</dbReference>
<keyword evidence="2 4" id="KW-0808">Transferase</keyword>
<dbReference type="WBParaSite" id="Pan_g15201.t1">
    <property type="protein sequence ID" value="Pan_g15201.t1"/>
    <property type="gene ID" value="Pan_g15201"/>
</dbReference>
<feature type="binding site" evidence="4">
    <location>
        <position position="202"/>
    </location>
    <ligand>
        <name>phosphate</name>
        <dbReference type="ChEBI" id="CHEBI:43474"/>
    </ligand>
</feature>
<comment type="subunit">
    <text evidence="4">Homotrimer.</text>
</comment>
<keyword evidence="6" id="KW-1185">Reference proteome</keyword>
<keyword evidence="4" id="KW-0963">Cytoplasm</keyword>
<organism evidence="6 7">
    <name type="scientific">Panagrellus redivivus</name>
    <name type="common">Microworm</name>
    <dbReference type="NCBI Taxonomy" id="6233"/>
    <lineage>
        <taxon>Eukaryota</taxon>
        <taxon>Metazoa</taxon>
        <taxon>Ecdysozoa</taxon>
        <taxon>Nematoda</taxon>
        <taxon>Chromadorea</taxon>
        <taxon>Rhabditida</taxon>
        <taxon>Tylenchina</taxon>
        <taxon>Panagrolaimomorpha</taxon>
        <taxon>Panagrolaimoidea</taxon>
        <taxon>Panagrolaimidae</taxon>
        <taxon>Panagrellus</taxon>
    </lineage>
</organism>
<feature type="binding site" evidence="4">
    <location>
        <begin position="225"/>
        <end position="227"/>
    </location>
    <ligand>
        <name>substrate</name>
    </ligand>
</feature>
<proteinExistence type="inferred from homology"/>
<keyword evidence="1 4" id="KW-0328">Glycosyltransferase</keyword>
<reference evidence="6" key="1">
    <citation type="journal article" date="2013" name="Genetics">
        <title>The draft genome and transcriptome of Panagrellus redivivus are shaped by the harsh demands of a free-living lifestyle.</title>
        <authorList>
            <person name="Srinivasan J."/>
            <person name="Dillman A.R."/>
            <person name="Macchietto M.G."/>
            <person name="Heikkinen L."/>
            <person name="Lakso M."/>
            <person name="Fracchia K.M."/>
            <person name="Antoshechkin I."/>
            <person name="Mortazavi A."/>
            <person name="Wong G."/>
            <person name="Sternberg P.W."/>
        </authorList>
    </citation>
    <scope>NUCLEOTIDE SEQUENCE [LARGE SCALE GENOMIC DNA]</scope>
    <source>
        <strain evidence="6">MT8872</strain>
    </source>
</reference>
<keyword evidence="3 4" id="KW-0660">Purine salvage</keyword>
<dbReference type="GO" id="GO:0006166">
    <property type="term" value="P:purine ribonucleoside salvage"/>
    <property type="evidence" value="ECO:0007669"/>
    <property type="project" value="UniProtKB-KW"/>
</dbReference>
<comment type="catalytic activity">
    <reaction evidence="4">
        <text>S-methyl-5'-thioadenosine + phosphate = 5-(methylsulfanyl)-alpha-D-ribose 1-phosphate + adenine</text>
        <dbReference type="Rhea" id="RHEA:11852"/>
        <dbReference type="ChEBI" id="CHEBI:16708"/>
        <dbReference type="ChEBI" id="CHEBI:17509"/>
        <dbReference type="ChEBI" id="CHEBI:43474"/>
        <dbReference type="ChEBI" id="CHEBI:58533"/>
        <dbReference type="EC" id="2.4.2.28"/>
    </reaction>
</comment>
<evidence type="ECO:0000313" key="6">
    <source>
        <dbReference type="Proteomes" id="UP000492821"/>
    </source>
</evidence>
<dbReference type="Proteomes" id="UP000492821">
    <property type="component" value="Unassembled WGS sequence"/>
</dbReference>
<dbReference type="UniPathway" id="UPA00904">
    <property type="reaction ID" value="UER00873"/>
</dbReference>
<comment type="pathway">
    <text evidence="4">Amino-acid biosynthesis; L-methionine biosynthesis via salvage pathway; S-methyl-5-thio-alpha-D-ribose 1-phosphate from S-methyl-5'-thioadenosine (phosphorylase route): step 1/1.</text>
</comment>
<dbReference type="NCBIfam" id="TIGR01694">
    <property type="entry name" value="MTAP"/>
    <property type="match status" value="1"/>
</dbReference>
<dbReference type="PANTHER" id="PTHR42679">
    <property type="entry name" value="S-METHYL-5'-THIOADENOSINE PHOSPHORYLASE"/>
    <property type="match status" value="1"/>
</dbReference>
<dbReference type="EC" id="2.4.2.28" evidence="4"/>
<sequence>MASVFDLLPARADGPLKVGIIGGTGLENSEFMVAREQVAVETPYGAPSDTFTLGTINDVEVVVLARHGRDHRHNPTNVNFRANLWAFKSLGVSIILASNASGSLREHLAPGTFVVPSSFIDWTQQRQRTFYDGAAGHPTGVAHIPCFPAYSEALRSILLECAKTVGVEVHDGTILCIEGPRFSSRAESNMFRTLGADVINMTACPEAYLAKELGIAYAAVALVTDYDCWRVGELEHVSVENVAKVMVQNAVNTTKLFALAVSEIKAKSELLTTEVELAETVAKGSVMF</sequence>
<accession>A0A7E4ZSP4</accession>
<dbReference type="CDD" id="cd09010">
    <property type="entry name" value="MTAP_SsMTAPII_like_MTIP"/>
    <property type="match status" value="1"/>
</dbReference>
<dbReference type="GO" id="GO:0005634">
    <property type="term" value="C:nucleus"/>
    <property type="evidence" value="ECO:0007669"/>
    <property type="project" value="UniProtKB-SubCell"/>
</dbReference>
<dbReference type="GO" id="GO:0019509">
    <property type="term" value="P:L-methionine salvage from methylthioadenosine"/>
    <property type="evidence" value="ECO:0007669"/>
    <property type="project" value="UniProtKB-UniRule"/>
</dbReference>
<dbReference type="Pfam" id="PF01048">
    <property type="entry name" value="PNP_UDP_1"/>
    <property type="match status" value="1"/>
</dbReference>
<evidence type="ECO:0000256" key="4">
    <source>
        <dbReference type="HAMAP-Rule" id="MF_03155"/>
    </source>
</evidence>
<comment type="subcellular location">
    <subcellularLocation>
        <location evidence="4">Cytoplasm</location>
    </subcellularLocation>
    <subcellularLocation>
        <location evidence="4">Nucleus</location>
    </subcellularLocation>
</comment>
<feature type="domain" description="Nucleoside phosphorylase" evidence="5">
    <location>
        <begin position="17"/>
        <end position="252"/>
    </location>
</feature>
<dbReference type="GO" id="GO:0017061">
    <property type="term" value="F:S-methyl-5-thioadenosine phosphorylase activity"/>
    <property type="evidence" value="ECO:0007669"/>
    <property type="project" value="UniProtKB-UniRule"/>
</dbReference>
<feature type="binding site" evidence="4">
    <location>
        <begin position="66"/>
        <end position="67"/>
    </location>
    <ligand>
        <name>phosphate</name>
        <dbReference type="ChEBI" id="CHEBI:43474"/>
    </ligand>
</feature>
<dbReference type="InterPro" id="IPR035994">
    <property type="entry name" value="Nucleoside_phosphorylase_sf"/>
</dbReference>
<dbReference type="SUPFAM" id="SSF53167">
    <property type="entry name" value="Purine and uridine phosphorylases"/>
    <property type="match status" value="1"/>
</dbReference>
<feature type="binding site" evidence="4">
    <location>
        <position position="201"/>
    </location>
    <ligand>
        <name>substrate</name>
    </ligand>
</feature>
<dbReference type="HAMAP" id="MF_01963">
    <property type="entry name" value="MTAP"/>
    <property type="match status" value="1"/>
</dbReference>
<feature type="site" description="Important for substrate specificity" evidence="4">
    <location>
        <position position="183"/>
    </location>
</feature>
<comment type="caution">
    <text evidence="4">Lacks conserved residue(s) required for the propagation of feature annotation.</text>
</comment>
<dbReference type="Gene3D" id="3.40.50.1580">
    <property type="entry name" value="Nucleoside phosphorylase domain"/>
    <property type="match status" value="1"/>
</dbReference>
<protein>
    <recommendedName>
        <fullName evidence="4">S-methyl-5'-thioadenosine phosphorylase</fullName>
        <ecNumber evidence="4">2.4.2.28</ecNumber>
    </recommendedName>
    <alternativeName>
        <fullName evidence="4">5'-methylthioadenosine phosphorylase</fullName>
        <shortName evidence="4">MTA phosphorylase</shortName>
        <shortName evidence="4">MTAP</shortName>
        <shortName evidence="4">MTAPase</shortName>
    </alternativeName>
</protein>
<comment type="similarity">
    <text evidence="4">Belongs to the PNP/MTAP phosphorylase family. MTAP subfamily.</text>
</comment>
<evidence type="ECO:0000259" key="5">
    <source>
        <dbReference type="Pfam" id="PF01048"/>
    </source>
</evidence>
<dbReference type="InterPro" id="IPR010044">
    <property type="entry name" value="MTAP"/>
</dbReference>